<dbReference type="Gene3D" id="2.130.10.10">
    <property type="entry name" value="YVTN repeat-like/Quinoprotein amine dehydrogenase"/>
    <property type="match status" value="2"/>
</dbReference>
<evidence type="ECO:0000256" key="1">
    <source>
        <dbReference type="PROSITE-ProRule" id="PRU00221"/>
    </source>
</evidence>
<protein>
    <submittedName>
        <fullName evidence="2">WD repeat-containing protein 43</fullName>
    </submittedName>
</protein>
<dbReference type="SMART" id="SM00320">
    <property type="entry name" value="WD40"/>
    <property type="match status" value="4"/>
</dbReference>
<gene>
    <name evidence="2" type="ORF">O6P43_021795</name>
</gene>
<dbReference type="PANTHER" id="PTHR45290:SF1">
    <property type="entry name" value="OS03G0300300 PROTEIN"/>
    <property type="match status" value="1"/>
</dbReference>
<dbReference type="AlphaFoldDB" id="A0AAD7LBN6"/>
<dbReference type="PROSITE" id="PS50082">
    <property type="entry name" value="WD_REPEATS_2"/>
    <property type="match status" value="2"/>
</dbReference>
<evidence type="ECO:0000313" key="2">
    <source>
        <dbReference type="EMBL" id="KAJ7955160.1"/>
    </source>
</evidence>
<dbReference type="Pfam" id="PF00400">
    <property type="entry name" value="WD40"/>
    <property type="match status" value="4"/>
</dbReference>
<name>A0AAD7LBN6_QUISA</name>
<sequence>MGSSNIRDLLTSFSPSLDFFAISTGDGRVKIWDTIKGQVQTEFADITSADSTSIFDRSVRGHLSIDYTCMKWLSVEKKRKRKHASTLLVLGTGSGDVLTLDVSAGQLNWRVSDCHPGGVKAISSSANGSCIYTAGVDGMICRIDSLTGNLSGKFKASTKAISSVSVSSDGKILATAAAQLKIFNCSDNKKIQKFSGHPGAVRCMVFTEDGKYILSSSVSERYIAVWKIDGKRKQTASCVLAMEHPAVFLDSRCIYSGGADDAGIYVLAISEIGVCYFWSGKNIEELRSAKATKISLSLEGISSTNYKGALPAIYAAKLQGIPKPASGQAFLAYGSLVKPSFQKIVVHSGTDIKLNICHDGILLPTTQSLIKSRKALHVPEGVTALDRANAEDALLPIPKIFYYKDKKKESQGASFDAGVMDSLVGSISKAEYPKSDDDMIGSDNDVICMEERLLSLGIISSENSMASNIKLNSTILKGIDIEANTQQKKIRTAVLSMVPSEANRVTGSFGRHVAIKVM</sequence>
<dbReference type="SUPFAM" id="SSF50998">
    <property type="entry name" value="Quinoprotein alcohol dehydrogenase-like"/>
    <property type="match status" value="1"/>
</dbReference>
<comment type="caution">
    <text evidence="2">The sequence shown here is derived from an EMBL/GenBank/DDBJ whole genome shotgun (WGS) entry which is preliminary data.</text>
</comment>
<keyword evidence="1" id="KW-0853">WD repeat</keyword>
<dbReference type="KEGG" id="qsa:O6P43_021795"/>
<organism evidence="2 3">
    <name type="scientific">Quillaja saponaria</name>
    <name type="common">Soap bark tree</name>
    <dbReference type="NCBI Taxonomy" id="32244"/>
    <lineage>
        <taxon>Eukaryota</taxon>
        <taxon>Viridiplantae</taxon>
        <taxon>Streptophyta</taxon>
        <taxon>Embryophyta</taxon>
        <taxon>Tracheophyta</taxon>
        <taxon>Spermatophyta</taxon>
        <taxon>Magnoliopsida</taxon>
        <taxon>eudicotyledons</taxon>
        <taxon>Gunneridae</taxon>
        <taxon>Pentapetalae</taxon>
        <taxon>rosids</taxon>
        <taxon>fabids</taxon>
        <taxon>Fabales</taxon>
        <taxon>Quillajaceae</taxon>
        <taxon>Quillaja</taxon>
    </lineage>
</organism>
<accession>A0AAD7LBN6</accession>
<feature type="repeat" description="WD" evidence="1">
    <location>
        <begin position="12"/>
        <end position="42"/>
    </location>
</feature>
<proteinExistence type="predicted"/>
<dbReference type="EMBL" id="JARAOO010000009">
    <property type="protein sequence ID" value="KAJ7955160.1"/>
    <property type="molecule type" value="Genomic_DNA"/>
</dbReference>
<dbReference type="InterPro" id="IPR001680">
    <property type="entry name" value="WD40_rpt"/>
</dbReference>
<dbReference type="PANTHER" id="PTHR45290">
    <property type="entry name" value="OS03G0300300 PROTEIN"/>
    <property type="match status" value="1"/>
</dbReference>
<feature type="repeat" description="WD" evidence="1">
    <location>
        <begin position="194"/>
        <end position="236"/>
    </location>
</feature>
<dbReference type="Proteomes" id="UP001163823">
    <property type="component" value="Chromosome 9"/>
</dbReference>
<keyword evidence="3" id="KW-1185">Reference proteome</keyword>
<dbReference type="InterPro" id="IPR011047">
    <property type="entry name" value="Quinoprotein_ADH-like_sf"/>
</dbReference>
<dbReference type="InterPro" id="IPR015943">
    <property type="entry name" value="WD40/YVTN_repeat-like_dom_sf"/>
</dbReference>
<evidence type="ECO:0000313" key="3">
    <source>
        <dbReference type="Proteomes" id="UP001163823"/>
    </source>
</evidence>
<reference evidence="2" key="1">
    <citation type="journal article" date="2023" name="Science">
        <title>Elucidation of the pathway for biosynthesis of saponin adjuvants from the soapbark tree.</title>
        <authorList>
            <person name="Reed J."/>
            <person name="Orme A."/>
            <person name="El-Demerdash A."/>
            <person name="Owen C."/>
            <person name="Martin L.B.B."/>
            <person name="Misra R.C."/>
            <person name="Kikuchi S."/>
            <person name="Rejzek M."/>
            <person name="Martin A.C."/>
            <person name="Harkess A."/>
            <person name="Leebens-Mack J."/>
            <person name="Louveau T."/>
            <person name="Stephenson M.J."/>
            <person name="Osbourn A."/>
        </authorList>
    </citation>
    <scope>NUCLEOTIDE SEQUENCE</scope>
    <source>
        <strain evidence="2">S10</strain>
    </source>
</reference>